<sequence>MKNNRKLIYFIFLIVSALAFSKWLAVTGYEYIGGDGDFMTQVPMEQILRIQSDVIFDLHGAGQFRSFIMATLMPVSLIFYLFSVVGFSVYHSVLLYVVLFHFVSAVSMYEFLLYLGSKFNEWRDREDLRVRLAVFFAILYSLMPFFSQYYMPGHFTVLISGSVFPLLLLFMDKFFTAEKFSWKYPFYIFITFLFMASAFTNIGYFVVYFIIFAAYFGVLVILQPTRFPVYVGRGFVFLSVCALSCMWWLAGTAFFFLTSFNQQVSFSQETIGGSLRVAVTTSQIYKTLLGLANFHPAGVLYPIHIFLFILLLVPFLYFVSKKPRASILYLVFILLSVFIVTATNPPFSKIFEYLYETVPGFQLFRRPYSKIYWPYFFGILSLGYLGTISYLVLNQKLKTFAYIALGVISAVFVFEFSQGVKFIPFNVPTPYYELKTHLRNSQATRVLLLPNIKGRPPFYDKTMNSVGGVSVEPLVLEISSVSFDAENSYSFNEPMLDRMDILYASLMNSNNGTCQNLKEMGISHILLRRNIIRDLKDPVAFVEDRLDASSLLSKKKVFSNGEGVGLVSYEVNASCRTPIIAGVSPQTRVSYEKIRPSLYKLYVAFDNNASDKGLFFLNNYDRSFLLFSKSENKFIKPELYLGYANLYKFDKSQEGGEFYLVNIWQYVFYAGIVVTFLGLVATATLYKIERARVK</sequence>
<organism evidence="2">
    <name type="scientific">candidate division WWE3 bacterium</name>
    <dbReference type="NCBI Taxonomy" id="2053526"/>
    <lineage>
        <taxon>Bacteria</taxon>
        <taxon>Katanobacteria</taxon>
    </lineage>
</organism>
<feature type="transmembrane region" description="Helical" evidence="1">
    <location>
        <begin position="152"/>
        <end position="170"/>
    </location>
</feature>
<evidence type="ECO:0000313" key="2">
    <source>
        <dbReference type="EMBL" id="HGW29519.1"/>
    </source>
</evidence>
<evidence type="ECO:0008006" key="3">
    <source>
        <dbReference type="Google" id="ProtNLM"/>
    </source>
</evidence>
<feature type="transmembrane region" description="Helical" evidence="1">
    <location>
        <begin position="93"/>
        <end position="116"/>
    </location>
</feature>
<accession>A0A7C4XT86</accession>
<keyword evidence="1" id="KW-0812">Transmembrane</keyword>
<dbReference type="EMBL" id="DSRT01000062">
    <property type="protein sequence ID" value="HGW29519.1"/>
    <property type="molecule type" value="Genomic_DNA"/>
</dbReference>
<feature type="transmembrane region" description="Helical" evidence="1">
    <location>
        <begin position="299"/>
        <end position="319"/>
    </location>
</feature>
<feature type="transmembrane region" description="Helical" evidence="1">
    <location>
        <begin position="372"/>
        <end position="393"/>
    </location>
</feature>
<keyword evidence="1" id="KW-1133">Transmembrane helix</keyword>
<feature type="transmembrane region" description="Helical" evidence="1">
    <location>
        <begin position="67"/>
        <end position="87"/>
    </location>
</feature>
<feature type="transmembrane region" description="Helical" evidence="1">
    <location>
        <begin position="182"/>
        <end position="199"/>
    </location>
</feature>
<feature type="transmembrane region" description="Helical" evidence="1">
    <location>
        <begin position="400"/>
        <end position="420"/>
    </location>
</feature>
<feature type="transmembrane region" description="Helical" evidence="1">
    <location>
        <begin position="326"/>
        <end position="347"/>
    </location>
</feature>
<keyword evidence="1" id="KW-0472">Membrane</keyword>
<evidence type="ECO:0000256" key="1">
    <source>
        <dbReference type="SAM" id="Phobius"/>
    </source>
</evidence>
<protein>
    <recommendedName>
        <fullName evidence="3">YfhO family protein</fullName>
    </recommendedName>
</protein>
<reference evidence="2" key="1">
    <citation type="journal article" date="2020" name="mSystems">
        <title>Genome- and Community-Level Interaction Insights into Carbon Utilization and Element Cycling Functions of Hydrothermarchaeota in Hydrothermal Sediment.</title>
        <authorList>
            <person name="Zhou Z."/>
            <person name="Liu Y."/>
            <person name="Xu W."/>
            <person name="Pan J."/>
            <person name="Luo Z.H."/>
            <person name="Li M."/>
        </authorList>
    </citation>
    <scope>NUCLEOTIDE SEQUENCE [LARGE SCALE GENOMIC DNA]</scope>
    <source>
        <strain evidence="2">SpSt-417</strain>
    </source>
</reference>
<feature type="transmembrane region" description="Helical" evidence="1">
    <location>
        <begin position="6"/>
        <end position="25"/>
    </location>
</feature>
<dbReference type="AlphaFoldDB" id="A0A7C4XT86"/>
<feature type="transmembrane region" description="Helical" evidence="1">
    <location>
        <begin position="234"/>
        <end position="257"/>
    </location>
</feature>
<feature type="transmembrane region" description="Helical" evidence="1">
    <location>
        <begin position="205"/>
        <end position="222"/>
    </location>
</feature>
<proteinExistence type="predicted"/>
<name>A0A7C4XT86_UNCKA</name>
<comment type="caution">
    <text evidence="2">The sequence shown here is derived from an EMBL/GenBank/DDBJ whole genome shotgun (WGS) entry which is preliminary data.</text>
</comment>
<feature type="transmembrane region" description="Helical" evidence="1">
    <location>
        <begin position="666"/>
        <end position="686"/>
    </location>
</feature>
<gene>
    <name evidence="2" type="ORF">ENR63_01180</name>
</gene>